<dbReference type="SUPFAM" id="SSF55957">
    <property type="entry name" value="Phosphoglucomutase, C-terminal domain"/>
    <property type="match status" value="1"/>
</dbReference>
<feature type="domain" description="Alpha-D-phosphohexomutase alpha/beta/alpha" evidence="4">
    <location>
        <begin position="1"/>
        <end position="119"/>
    </location>
</feature>
<dbReference type="Gene3D" id="3.30.310.50">
    <property type="entry name" value="Alpha-D-phosphohexomutase, C-terminal domain"/>
    <property type="match status" value="1"/>
</dbReference>
<evidence type="ECO:0000259" key="4">
    <source>
        <dbReference type="Pfam" id="PF02880"/>
    </source>
</evidence>
<dbReference type="SUPFAM" id="SSF53738">
    <property type="entry name" value="Phosphoglucomutase, first 3 domains"/>
    <property type="match status" value="1"/>
</dbReference>
<dbReference type="InterPro" id="IPR016055">
    <property type="entry name" value="A-D-PHexomutase_a/b/a-I/II/III"/>
</dbReference>
<evidence type="ECO:0000256" key="2">
    <source>
        <dbReference type="ARBA" id="ARBA00022842"/>
    </source>
</evidence>
<dbReference type="PANTHER" id="PTHR45745:SF1">
    <property type="entry name" value="PHOSPHOGLUCOMUTASE 2B-RELATED"/>
    <property type="match status" value="1"/>
</dbReference>
<reference evidence="5 6" key="1">
    <citation type="submission" date="2020-11" db="EMBL/GenBank/DDBJ databases">
        <title>P. mediterranea TC4 genome.</title>
        <authorList>
            <person name="Molmeret M."/>
        </authorList>
    </citation>
    <scope>NUCLEOTIDE SEQUENCE [LARGE SCALE GENOMIC DNA]</scope>
    <source>
        <strain evidence="5 6">TC4</strain>
    </source>
</reference>
<gene>
    <name evidence="5" type="ORF">FNJ87_11340</name>
</gene>
<protein>
    <submittedName>
        <fullName evidence="5">Phospho-sugar mutase</fullName>
    </submittedName>
</protein>
<dbReference type="PANTHER" id="PTHR45745">
    <property type="entry name" value="PHOSPHOMANNOMUTASE 45A"/>
    <property type="match status" value="1"/>
</dbReference>
<dbReference type="EMBL" id="JADKYU010000584">
    <property type="protein sequence ID" value="MBF4984901.1"/>
    <property type="molecule type" value="Genomic_DNA"/>
</dbReference>
<dbReference type="Pfam" id="PF02880">
    <property type="entry name" value="PGM_PMM_III"/>
    <property type="match status" value="1"/>
</dbReference>
<dbReference type="InterPro" id="IPR036900">
    <property type="entry name" value="A-D-PHexomutase_C_sf"/>
</dbReference>
<dbReference type="Proteomes" id="UP001194729">
    <property type="component" value="Unassembled WGS sequence"/>
</dbReference>
<keyword evidence="2" id="KW-0460">Magnesium</keyword>
<name>A0ABS0A6A0_9FLAO</name>
<proteinExistence type="predicted"/>
<keyword evidence="3" id="KW-0413">Isomerase</keyword>
<dbReference type="Gene3D" id="3.40.120.10">
    <property type="entry name" value="Alpha-D-Glucose-1,6-Bisphosphate, subunit A, domain 3"/>
    <property type="match status" value="1"/>
</dbReference>
<comment type="caution">
    <text evidence="5">The sequence shown here is derived from an EMBL/GenBank/DDBJ whole genome shotgun (WGS) entry which is preliminary data.</text>
</comment>
<keyword evidence="6" id="KW-1185">Reference proteome</keyword>
<keyword evidence="1" id="KW-0479">Metal-binding</keyword>
<evidence type="ECO:0000313" key="5">
    <source>
        <dbReference type="EMBL" id="MBF4984901.1"/>
    </source>
</evidence>
<evidence type="ECO:0000256" key="1">
    <source>
        <dbReference type="ARBA" id="ARBA00022723"/>
    </source>
</evidence>
<accession>A0ABS0A6A0</accession>
<evidence type="ECO:0000256" key="3">
    <source>
        <dbReference type="ARBA" id="ARBA00023235"/>
    </source>
</evidence>
<feature type="non-terminal residue" evidence="5">
    <location>
        <position position="1"/>
    </location>
</feature>
<organism evidence="5 6">
    <name type="scientific">Nonlabens mediterrranea</name>
    <dbReference type="NCBI Taxonomy" id="1419947"/>
    <lineage>
        <taxon>Bacteria</taxon>
        <taxon>Pseudomonadati</taxon>
        <taxon>Bacteroidota</taxon>
        <taxon>Flavobacteriia</taxon>
        <taxon>Flavobacteriales</taxon>
        <taxon>Flavobacteriaceae</taxon>
        <taxon>Nonlabens</taxon>
    </lineage>
</organism>
<dbReference type="InterPro" id="IPR005846">
    <property type="entry name" value="A-D-PHexomutase_a/b/a-III"/>
</dbReference>
<evidence type="ECO:0000313" key="6">
    <source>
        <dbReference type="Proteomes" id="UP001194729"/>
    </source>
</evidence>
<sequence>GNHGLITMTDFLLQQSDVKNLRQPFIGSTIVSTPMIHDLAMDYQVECKEGLTGFKWIAKMIKDHPQQDFIGGGEESFGYMVGDFVRDKDAVTAALLACEMYAYAKANSSTTYQDLLKLYVKHGCYQEKLVSLVKKGISGAQEIKQMMIDLRENTPTQIAGQDVIIVEDYAASTRENKHLKKTESLEIPKSNVLIFYLADGSKIAARPSGTEPKIKFYISVKAPLDHVSNYPAVQEQLNKKINGILADFDI</sequence>